<keyword evidence="6" id="KW-1185">Reference proteome</keyword>
<organism evidence="5 6">
    <name type="scientific">Stachybotrys elegans</name>
    <dbReference type="NCBI Taxonomy" id="80388"/>
    <lineage>
        <taxon>Eukaryota</taxon>
        <taxon>Fungi</taxon>
        <taxon>Dikarya</taxon>
        <taxon>Ascomycota</taxon>
        <taxon>Pezizomycotina</taxon>
        <taxon>Sordariomycetes</taxon>
        <taxon>Hypocreomycetidae</taxon>
        <taxon>Hypocreales</taxon>
        <taxon>Stachybotryaceae</taxon>
        <taxon>Stachybotrys</taxon>
    </lineage>
</organism>
<evidence type="ECO:0000256" key="2">
    <source>
        <dbReference type="PIRSR" id="PIRSR000137-2"/>
    </source>
</evidence>
<evidence type="ECO:0000256" key="3">
    <source>
        <dbReference type="SAM" id="SignalP"/>
    </source>
</evidence>
<comment type="caution">
    <text evidence="5">The sequence shown here is derived from an EMBL/GenBank/DDBJ whole genome shotgun (WGS) entry which is preliminary data.</text>
</comment>
<dbReference type="PROSITE" id="PS00624">
    <property type="entry name" value="GMC_OXRED_2"/>
    <property type="match status" value="1"/>
</dbReference>
<dbReference type="GO" id="GO:0050660">
    <property type="term" value="F:flavin adenine dinucleotide binding"/>
    <property type="evidence" value="ECO:0007669"/>
    <property type="project" value="InterPro"/>
</dbReference>
<name>A0A8K0SFL1_9HYPO</name>
<proteinExistence type="inferred from homology"/>
<comment type="similarity">
    <text evidence="1">Belongs to the GMC oxidoreductase family.</text>
</comment>
<dbReference type="Gene3D" id="3.50.50.60">
    <property type="entry name" value="FAD/NAD(P)-binding domain"/>
    <property type="match status" value="1"/>
</dbReference>
<dbReference type="InterPro" id="IPR012132">
    <property type="entry name" value="GMC_OxRdtase"/>
</dbReference>
<dbReference type="Pfam" id="PF05199">
    <property type="entry name" value="GMC_oxred_C"/>
    <property type="match status" value="1"/>
</dbReference>
<dbReference type="OrthoDB" id="413885at2759"/>
<dbReference type="Gene3D" id="3.30.410.10">
    <property type="entry name" value="Cholesterol Oxidase, domain 2"/>
    <property type="match status" value="1"/>
</dbReference>
<evidence type="ECO:0000256" key="1">
    <source>
        <dbReference type="ARBA" id="ARBA00010790"/>
    </source>
</evidence>
<dbReference type="Proteomes" id="UP000813444">
    <property type="component" value="Unassembled WGS sequence"/>
</dbReference>
<keyword evidence="2" id="KW-0285">Flavoprotein</keyword>
<gene>
    <name evidence="5" type="ORF">B0I35DRAFT_362784</name>
</gene>
<dbReference type="InterPro" id="IPR000172">
    <property type="entry name" value="GMC_OxRdtase_N"/>
</dbReference>
<evidence type="ECO:0000259" key="4">
    <source>
        <dbReference type="PROSITE" id="PS00624"/>
    </source>
</evidence>
<feature type="domain" description="Glucose-methanol-choline oxidoreductase N-terminal" evidence="4">
    <location>
        <begin position="273"/>
        <end position="287"/>
    </location>
</feature>
<dbReference type="Pfam" id="PF00732">
    <property type="entry name" value="GMC_oxred_N"/>
    <property type="match status" value="1"/>
</dbReference>
<comment type="cofactor">
    <cofactor evidence="2">
        <name>FAD</name>
        <dbReference type="ChEBI" id="CHEBI:57692"/>
    </cofactor>
</comment>
<dbReference type="GO" id="GO:0016614">
    <property type="term" value="F:oxidoreductase activity, acting on CH-OH group of donors"/>
    <property type="evidence" value="ECO:0007669"/>
    <property type="project" value="InterPro"/>
</dbReference>
<keyword evidence="3" id="KW-0732">Signal</keyword>
<feature type="binding site" evidence="2">
    <location>
        <position position="110"/>
    </location>
    <ligand>
        <name>FAD</name>
        <dbReference type="ChEBI" id="CHEBI:57692"/>
    </ligand>
</feature>
<dbReference type="EMBL" id="JAGPNK010000021">
    <property type="protein sequence ID" value="KAH7304806.1"/>
    <property type="molecule type" value="Genomic_DNA"/>
</dbReference>
<evidence type="ECO:0000313" key="6">
    <source>
        <dbReference type="Proteomes" id="UP000813444"/>
    </source>
</evidence>
<evidence type="ECO:0000313" key="5">
    <source>
        <dbReference type="EMBL" id="KAH7304806.1"/>
    </source>
</evidence>
<dbReference type="PIRSF" id="PIRSF000137">
    <property type="entry name" value="Alcohol_oxidase"/>
    <property type="match status" value="1"/>
</dbReference>
<dbReference type="PANTHER" id="PTHR47190:SF4">
    <property type="entry name" value="DEHYDROGENASE, PUTATIVE-RELATED"/>
    <property type="match status" value="1"/>
</dbReference>
<dbReference type="SUPFAM" id="SSF54373">
    <property type="entry name" value="FAD-linked reductases, C-terminal domain"/>
    <property type="match status" value="1"/>
</dbReference>
<sequence length="543" mass="58444">MRFSHIAAGLGWAVTTTSAASNCGRDVYDYIVVGGGPSGIITAERLSAANHKVLLLERGHGPTVATGSNYTLPWNDTLTPIDVPALSSAVNTLPLWNEYFCSDTPASACVLGGGTTINYMVFVHPPAHDFENWPKGWNWEDIAPAAQRLYDRNPGSTLPSEDGQRYDQGLYSLLSNLFGNLGWKSIDMIDQPDEKHEVYSYPAWNIKDALRAGPVRTYLPLALERDNFTLRTGAKVIRLIREGSRVTGVEYESSGRRQIVKLAAKGRVVLSSGSLSTPRILFHSGIGPAAQIQTAKDSGVEVPPEEDWINLPVGQNLKDHPIFPIIVKSNQTWGPLNTASVLNSSDEKNIGLYESQGSGVLTQGRHRLIYFTSREGQDGTTRYFQGSCAASGKGVFTVTSYLTHGLTSTGVLGLDKDGKTVIEQSPYLQTEADIEASTSFVQNMIDIFTAPGTGLAMNTTTNATAILKSRTNGNHFVGTTKLGTDDGRMGGTSVVDLNAKVYGTDNLFVTDAGIHPDLPTGNTQAIVMVVAEAAVAKILAYKD</sequence>
<dbReference type="SUPFAM" id="SSF51905">
    <property type="entry name" value="FAD/NAD(P)-binding domain"/>
    <property type="match status" value="1"/>
</dbReference>
<reference evidence="5" key="1">
    <citation type="journal article" date="2021" name="Nat. Commun.">
        <title>Genetic determinants of endophytism in the Arabidopsis root mycobiome.</title>
        <authorList>
            <person name="Mesny F."/>
            <person name="Miyauchi S."/>
            <person name="Thiergart T."/>
            <person name="Pickel B."/>
            <person name="Atanasova L."/>
            <person name="Karlsson M."/>
            <person name="Huettel B."/>
            <person name="Barry K.W."/>
            <person name="Haridas S."/>
            <person name="Chen C."/>
            <person name="Bauer D."/>
            <person name="Andreopoulos W."/>
            <person name="Pangilinan J."/>
            <person name="LaButti K."/>
            <person name="Riley R."/>
            <person name="Lipzen A."/>
            <person name="Clum A."/>
            <person name="Drula E."/>
            <person name="Henrissat B."/>
            <person name="Kohler A."/>
            <person name="Grigoriev I.V."/>
            <person name="Martin F.M."/>
            <person name="Hacquard S."/>
        </authorList>
    </citation>
    <scope>NUCLEOTIDE SEQUENCE</scope>
    <source>
        <strain evidence="5">MPI-CAGE-CH-0235</strain>
    </source>
</reference>
<dbReference type="AlphaFoldDB" id="A0A8K0SFL1"/>
<feature type="chain" id="PRO_5035438469" evidence="3">
    <location>
        <begin position="20"/>
        <end position="543"/>
    </location>
</feature>
<protein>
    <submittedName>
        <fullName evidence="5">Cellobiose dehydrogenase</fullName>
    </submittedName>
</protein>
<feature type="binding site" evidence="2">
    <location>
        <begin position="118"/>
        <end position="121"/>
    </location>
    <ligand>
        <name>FAD</name>
        <dbReference type="ChEBI" id="CHEBI:57692"/>
    </ligand>
</feature>
<dbReference type="PANTHER" id="PTHR47190">
    <property type="entry name" value="DEHYDROGENASE, PUTATIVE-RELATED"/>
    <property type="match status" value="1"/>
</dbReference>
<dbReference type="InterPro" id="IPR053208">
    <property type="entry name" value="GMC_Oxidoreductase_CD"/>
</dbReference>
<keyword evidence="2" id="KW-0274">FAD</keyword>
<feature type="binding site" evidence="2">
    <location>
        <position position="236"/>
    </location>
    <ligand>
        <name>FAD</name>
        <dbReference type="ChEBI" id="CHEBI:57692"/>
    </ligand>
</feature>
<feature type="signal peptide" evidence="3">
    <location>
        <begin position="1"/>
        <end position="19"/>
    </location>
</feature>
<dbReference type="InterPro" id="IPR007867">
    <property type="entry name" value="GMC_OxRtase_C"/>
</dbReference>
<accession>A0A8K0SFL1</accession>
<dbReference type="InterPro" id="IPR036188">
    <property type="entry name" value="FAD/NAD-bd_sf"/>
</dbReference>